<dbReference type="GO" id="GO:0004673">
    <property type="term" value="F:protein histidine kinase activity"/>
    <property type="evidence" value="ECO:0007669"/>
    <property type="project" value="UniProtKB-EC"/>
</dbReference>
<evidence type="ECO:0000256" key="4">
    <source>
        <dbReference type="ARBA" id="ARBA00022679"/>
    </source>
</evidence>
<feature type="transmembrane region" description="Helical" evidence="7">
    <location>
        <begin position="283"/>
        <end position="303"/>
    </location>
</feature>
<evidence type="ECO:0000256" key="3">
    <source>
        <dbReference type="ARBA" id="ARBA00022553"/>
    </source>
</evidence>
<dbReference type="Gene3D" id="3.30.565.10">
    <property type="entry name" value="Histidine kinase-like ATPase, C-terminal domain"/>
    <property type="match status" value="1"/>
</dbReference>
<dbReference type="RefSeq" id="WP_378139645.1">
    <property type="nucleotide sequence ID" value="NZ_JBHSMI010000067.1"/>
</dbReference>
<dbReference type="Pfam" id="PF00672">
    <property type="entry name" value="HAMP"/>
    <property type="match status" value="1"/>
</dbReference>
<reference evidence="10" key="1">
    <citation type="journal article" date="2019" name="Int. J. Syst. Evol. Microbiol.">
        <title>The Global Catalogue of Microorganisms (GCM) 10K type strain sequencing project: providing services to taxonomists for standard genome sequencing and annotation.</title>
        <authorList>
            <consortium name="The Broad Institute Genomics Platform"/>
            <consortium name="The Broad Institute Genome Sequencing Center for Infectious Disease"/>
            <person name="Wu L."/>
            <person name="Ma J."/>
        </authorList>
    </citation>
    <scope>NUCLEOTIDE SEQUENCE [LARGE SCALE GENOMIC DNA]</scope>
    <source>
        <strain evidence="10">CGMCC 1.18575</strain>
    </source>
</reference>
<evidence type="ECO:0000256" key="1">
    <source>
        <dbReference type="ARBA" id="ARBA00004651"/>
    </source>
</evidence>
<evidence type="ECO:0000313" key="10">
    <source>
        <dbReference type="Proteomes" id="UP001596113"/>
    </source>
</evidence>
<dbReference type="SMART" id="SM00304">
    <property type="entry name" value="HAMP"/>
    <property type="match status" value="1"/>
</dbReference>
<evidence type="ECO:0000313" key="9">
    <source>
        <dbReference type="EMBL" id="MFC5407198.1"/>
    </source>
</evidence>
<feature type="domain" description="HAMP" evidence="8">
    <location>
        <begin position="304"/>
        <end position="356"/>
    </location>
</feature>
<dbReference type="InterPro" id="IPR036890">
    <property type="entry name" value="HATPase_C_sf"/>
</dbReference>
<sequence length="577" mass="65601">MMGKAPIALQNGIFMKLFATFLAVFFPIYVIGSLMSKTGVDLLRQQILVLMEQKSAFFVSSFDAEMARISQLQVNFLVDPDLQAISIRNESLRVYEQTKAVNDLNFKLSALAASSRYVKEAFVLMPGIGKRLSSIDGLSDMSLDEYDAFLQRNMSSPGLLHFDKRIFLSLGYPSKAKPLYLLVIELSAPKIGEVLADQNTTGNGIAYIAGNRKLNGFLIPASNATPDKLEAMNKSLTLGGERFSIGSKTYLSFKKAFAFADLSFVTLVQEDQILKPVSSFKTWLWVLSAISIIVVLIVSYSLLRFIHRPLLKLVRAFKKVELGQFEIHLQHRNKDEFDYLYRQFNQMVGKLKVLVQEVYEQTIRSQKAELKQLQSQINPHFLYNSLYILYQMAQDEDVEGVSRLSMYLGDYFKFITQNKSDFVPLSNEIHHAGVYCSIQQMRIGKRITFHFEVSGSVDRWEVPRLIIQPFLENAIVHGHEDTMKGGLVHFRVICEPKSLTIEIEDNGKGVTPDQMKEWEERRRMVEAVEDHHAIWNVHRRLQLRYGAKSGVVLKPNAFGGVTVTIRIEIEEGGTNLE</sequence>
<keyword evidence="7" id="KW-0812">Transmembrane</keyword>
<keyword evidence="5 9" id="KW-0418">Kinase</keyword>
<name>A0ABW0I3D2_9BACL</name>
<dbReference type="CDD" id="cd06225">
    <property type="entry name" value="HAMP"/>
    <property type="match status" value="1"/>
</dbReference>
<dbReference type="Gene3D" id="6.10.340.10">
    <property type="match status" value="1"/>
</dbReference>
<dbReference type="InterPro" id="IPR003660">
    <property type="entry name" value="HAMP_dom"/>
</dbReference>
<dbReference type="EC" id="2.7.13.3" evidence="9"/>
<evidence type="ECO:0000256" key="2">
    <source>
        <dbReference type="ARBA" id="ARBA00022475"/>
    </source>
</evidence>
<accession>A0ABW0I3D2</accession>
<keyword evidence="2" id="KW-1003">Cell membrane</keyword>
<proteinExistence type="predicted"/>
<dbReference type="SUPFAM" id="SSF55874">
    <property type="entry name" value="ATPase domain of HSP90 chaperone/DNA topoisomerase II/histidine kinase"/>
    <property type="match status" value="1"/>
</dbReference>
<dbReference type="PROSITE" id="PS50885">
    <property type="entry name" value="HAMP"/>
    <property type="match status" value="1"/>
</dbReference>
<keyword evidence="3" id="KW-0597">Phosphoprotein</keyword>
<dbReference type="InterPro" id="IPR050640">
    <property type="entry name" value="Bact_2-comp_sensor_kinase"/>
</dbReference>
<protein>
    <submittedName>
        <fullName evidence="9">Sensor histidine kinase</fullName>
        <ecNumber evidence="9">2.7.13.3</ecNumber>
    </submittedName>
</protein>
<dbReference type="PANTHER" id="PTHR34220:SF7">
    <property type="entry name" value="SENSOR HISTIDINE KINASE YPDA"/>
    <property type="match status" value="1"/>
</dbReference>
<dbReference type="SUPFAM" id="SSF158472">
    <property type="entry name" value="HAMP domain-like"/>
    <property type="match status" value="1"/>
</dbReference>
<evidence type="ECO:0000256" key="6">
    <source>
        <dbReference type="ARBA" id="ARBA00023136"/>
    </source>
</evidence>
<evidence type="ECO:0000259" key="8">
    <source>
        <dbReference type="PROSITE" id="PS50885"/>
    </source>
</evidence>
<dbReference type="Pfam" id="PF02518">
    <property type="entry name" value="HATPase_c"/>
    <property type="match status" value="1"/>
</dbReference>
<dbReference type="EMBL" id="JBHSMI010000067">
    <property type="protein sequence ID" value="MFC5407198.1"/>
    <property type="molecule type" value="Genomic_DNA"/>
</dbReference>
<keyword evidence="7" id="KW-1133">Transmembrane helix</keyword>
<organism evidence="9 10">
    <name type="scientific">Cohnella soli</name>
    <dbReference type="NCBI Taxonomy" id="425005"/>
    <lineage>
        <taxon>Bacteria</taxon>
        <taxon>Bacillati</taxon>
        <taxon>Bacillota</taxon>
        <taxon>Bacilli</taxon>
        <taxon>Bacillales</taxon>
        <taxon>Paenibacillaceae</taxon>
        <taxon>Cohnella</taxon>
    </lineage>
</organism>
<keyword evidence="4 9" id="KW-0808">Transferase</keyword>
<evidence type="ECO:0000256" key="5">
    <source>
        <dbReference type="ARBA" id="ARBA00022777"/>
    </source>
</evidence>
<comment type="caution">
    <text evidence="9">The sequence shown here is derived from an EMBL/GenBank/DDBJ whole genome shotgun (WGS) entry which is preliminary data.</text>
</comment>
<dbReference type="Proteomes" id="UP001596113">
    <property type="component" value="Unassembled WGS sequence"/>
</dbReference>
<comment type="subcellular location">
    <subcellularLocation>
        <location evidence="1">Cell membrane</location>
        <topology evidence="1">Multi-pass membrane protein</topology>
    </subcellularLocation>
</comment>
<keyword evidence="6 7" id="KW-0472">Membrane</keyword>
<dbReference type="Pfam" id="PF06580">
    <property type="entry name" value="His_kinase"/>
    <property type="match status" value="1"/>
</dbReference>
<keyword evidence="10" id="KW-1185">Reference proteome</keyword>
<dbReference type="PANTHER" id="PTHR34220">
    <property type="entry name" value="SENSOR HISTIDINE KINASE YPDA"/>
    <property type="match status" value="1"/>
</dbReference>
<evidence type="ECO:0000256" key="7">
    <source>
        <dbReference type="SAM" id="Phobius"/>
    </source>
</evidence>
<dbReference type="InterPro" id="IPR003594">
    <property type="entry name" value="HATPase_dom"/>
</dbReference>
<dbReference type="InterPro" id="IPR010559">
    <property type="entry name" value="Sig_transdc_His_kin_internal"/>
</dbReference>
<gene>
    <name evidence="9" type="ORF">ACFPOF_31100</name>
</gene>